<reference evidence="7" key="1">
    <citation type="submission" date="2021-02" db="EMBL/GenBank/DDBJ databases">
        <authorList>
            <person name="Nowell W R."/>
        </authorList>
    </citation>
    <scope>NUCLEOTIDE SEQUENCE</scope>
</reference>
<evidence type="ECO:0000313" key="8">
    <source>
        <dbReference type="Proteomes" id="UP000663891"/>
    </source>
</evidence>
<dbReference type="GO" id="GO:0008061">
    <property type="term" value="F:chitin binding"/>
    <property type="evidence" value="ECO:0007669"/>
    <property type="project" value="InterPro"/>
</dbReference>
<dbReference type="PANTHER" id="PTHR11177">
    <property type="entry name" value="CHITINASE"/>
    <property type="match status" value="1"/>
</dbReference>
<dbReference type="Gene3D" id="6.10.130.30">
    <property type="match status" value="1"/>
</dbReference>
<dbReference type="PANTHER" id="PTHR11177:SF317">
    <property type="entry name" value="CHITINASE 12-RELATED"/>
    <property type="match status" value="1"/>
</dbReference>
<comment type="caution">
    <text evidence="7">The sequence shown here is derived from an EMBL/GenBank/DDBJ whole genome shotgun (WGS) entry which is preliminary data.</text>
</comment>
<dbReference type="GO" id="GO:0005975">
    <property type="term" value="P:carbohydrate metabolic process"/>
    <property type="evidence" value="ECO:0007669"/>
    <property type="project" value="InterPro"/>
</dbReference>
<dbReference type="FunFam" id="3.10.50.10:FF:000001">
    <property type="entry name" value="Chitinase 3-like 1"/>
    <property type="match status" value="1"/>
</dbReference>
<dbReference type="SUPFAM" id="SSF54556">
    <property type="entry name" value="Chitinase insertion domain"/>
    <property type="match status" value="1"/>
</dbReference>
<dbReference type="GO" id="GO:0051382">
    <property type="term" value="P:kinetochore assembly"/>
    <property type="evidence" value="ECO:0007669"/>
    <property type="project" value="InterPro"/>
</dbReference>
<dbReference type="Gene3D" id="3.20.20.80">
    <property type="entry name" value="Glycosidases"/>
    <property type="match status" value="1"/>
</dbReference>
<gene>
    <name evidence="7" type="ORF">VCS650_LOCUS19639</name>
</gene>
<protein>
    <recommendedName>
        <fullName evidence="6">GH18 domain-containing protein</fullName>
    </recommendedName>
</protein>
<dbReference type="GO" id="GO:0006032">
    <property type="term" value="P:chitin catabolic process"/>
    <property type="evidence" value="ECO:0007669"/>
    <property type="project" value="TreeGrafter"/>
</dbReference>
<dbReference type="InterPro" id="IPR018552">
    <property type="entry name" value="CENP-X"/>
</dbReference>
<keyword evidence="5" id="KW-0234">DNA repair</keyword>
<keyword evidence="3" id="KW-0238">DNA-binding</keyword>
<sequence length="308" mass="35210">MTYDYHGSWDGKTGHNSPLYGMHKERKKYREWNINSSMEVWVELGCPREKLNIGLSAYGRAFSLFGETGMGNGKLIIKKKSSIGVKASAAEAGKYTREAGVLAYYEICELLAKNPSNRVFWHREMSVPYVSSKSLWIGFDNVRSVTLKMQFLKEHGYGGVIIWSFDLDDKIGDICNEGPFPLFNAAKRELLILPDHLANMNKKCLDDNSTFSIDYLHSQSLLTTMSEINNRNNDYIKVELVTKLLKHFLPDDKSTRLSSDMVKLFTELIFTFINQAFIRTIHQASSEGTIQVDIQHLEKILMQLLLDF</sequence>
<keyword evidence="4" id="KW-1015">Disulfide bond</keyword>
<dbReference type="InterPro" id="IPR011583">
    <property type="entry name" value="Chitinase_II/V-like_cat"/>
</dbReference>
<dbReference type="AlphaFoldDB" id="A0A814NIU0"/>
<dbReference type="GO" id="GO:0006281">
    <property type="term" value="P:DNA repair"/>
    <property type="evidence" value="ECO:0007669"/>
    <property type="project" value="UniProtKB-KW"/>
</dbReference>
<dbReference type="SMART" id="SM00636">
    <property type="entry name" value="Glyco_18"/>
    <property type="match status" value="1"/>
</dbReference>
<dbReference type="EMBL" id="CAJNON010000197">
    <property type="protein sequence ID" value="CAF1092489.1"/>
    <property type="molecule type" value="Genomic_DNA"/>
</dbReference>
<dbReference type="Pfam" id="PF00704">
    <property type="entry name" value="Glyco_hydro_18"/>
    <property type="match status" value="1"/>
</dbReference>
<evidence type="ECO:0000256" key="2">
    <source>
        <dbReference type="ARBA" id="ARBA00022763"/>
    </source>
</evidence>
<evidence type="ECO:0000259" key="6">
    <source>
        <dbReference type="PROSITE" id="PS51910"/>
    </source>
</evidence>
<evidence type="ECO:0000256" key="1">
    <source>
        <dbReference type="ARBA" id="ARBA00009359"/>
    </source>
</evidence>
<dbReference type="Proteomes" id="UP000663891">
    <property type="component" value="Unassembled WGS sequence"/>
</dbReference>
<dbReference type="GO" id="GO:0003677">
    <property type="term" value="F:DNA binding"/>
    <property type="evidence" value="ECO:0007669"/>
    <property type="project" value="UniProtKB-KW"/>
</dbReference>
<dbReference type="Pfam" id="PF09415">
    <property type="entry name" value="CENP-X"/>
    <property type="match status" value="1"/>
</dbReference>
<dbReference type="InterPro" id="IPR001223">
    <property type="entry name" value="Glyco_hydro18_cat"/>
</dbReference>
<name>A0A814NIU0_9BILA</name>
<evidence type="ECO:0000256" key="5">
    <source>
        <dbReference type="ARBA" id="ARBA00023204"/>
    </source>
</evidence>
<evidence type="ECO:0000256" key="4">
    <source>
        <dbReference type="ARBA" id="ARBA00023157"/>
    </source>
</evidence>
<evidence type="ECO:0000256" key="3">
    <source>
        <dbReference type="ARBA" id="ARBA00023125"/>
    </source>
</evidence>
<feature type="domain" description="GH18" evidence="6">
    <location>
        <begin position="1"/>
        <end position="193"/>
    </location>
</feature>
<comment type="similarity">
    <text evidence="1">Belongs to the CENP-X/MHF2 family.</text>
</comment>
<accession>A0A814NIU0</accession>
<dbReference type="SUPFAM" id="SSF51445">
    <property type="entry name" value="(Trans)glycosidases"/>
    <property type="match status" value="1"/>
</dbReference>
<dbReference type="GO" id="GO:0004568">
    <property type="term" value="F:chitinase activity"/>
    <property type="evidence" value="ECO:0007669"/>
    <property type="project" value="TreeGrafter"/>
</dbReference>
<evidence type="ECO:0000313" key="7">
    <source>
        <dbReference type="EMBL" id="CAF1092489.1"/>
    </source>
</evidence>
<dbReference type="Gene3D" id="3.10.50.10">
    <property type="match status" value="1"/>
</dbReference>
<dbReference type="PROSITE" id="PS51910">
    <property type="entry name" value="GH18_2"/>
    <property type="match status" value="1"/>
</dbReference>
<dbReference type="CDD" id="cd22921">
    <property type="entry name" value="HFD_CENP-X"/>
    <property type="match status" value="1"/>
</dbReference>
<dbReference type="InterPro" id="IPR050314">
    <property type="entry name" value="Glycosyl_Hydrlase_18"/>
</dbReference>
<proteinExistence type="inferred from homology"/>
<dbReference type="InterPro" id="IPR017853">
    <property type="entry name" value="GH"/>
</dbReference>
<keyword evidence="2" id="KW-0227">DNA damage</keyword>
<dbReference type="InterPro" id="IPR029070">
    <property type="entry name" value="Chitinase_insertion_sf"/>
</dbReference>
<dbReference type="OrthoDB" id="2500381at2759"/>
<organism evidence="7 8">
    <name type="scientific">Adineta steineri</name>
    <dbReference type="NCBI Taxonomy" id="433720"/>
    <lineage>
        <taxon>Eukaryota</taxon>
        <taxon>Metazoa</taxon>
        <taxon>Spiralia</taxon>
        <taxon>Gnathifera</taxon>
        <taxon>Rotifera</taxon>
        <taxon>Eurotatoria</taxon>
        <taxon>Bdelloidea</taxon>
        <taxon>Adinetida</taxon>
        <taxon>Adinetidae</taxon>
        <taxon>Adineta</taxon>
    </lineage>
</organism>
<dbReference type="GO" id="GO:0005576">
    <property type="term" value="C:extracellular region"/>
    <property type="evidence" value="ECO:0007669"/>
    <property type="project" value="TreeGrafter"/>
</dbReference>